<sequence>MAGTRDDSLTSDKSPREAPTYRARKILNSLDNTRKKEDKEDEYEYESSPAPSISGDMLFLDFDSDDSMKDPTFKPEVKDKQTTFFDLQKTEDVLTIEKNNEKELEKKEVKKKEEQNNAAVEEIMRSDIVSTDEQLNEKSPKIVILSNIDVSNFNQISETQTKTTTKKKRTKCKFCQTDVTNFERHLERNHDDTKEVQDMMSFPKSHPERKKILSLLRNAANFTEYLKGNVQPKYHYKTESKEYYPCSRCKAMLSKSYLSRHKKNCILKHTNNNEIRKMNSLAASQTLIASSFDDNSNLHKLRVKEEVFDRMKPDYISLVAKSDYLIYNFGENYLKKHRREQLVTVCSNKMRELARFLIQFRKMTNNSKFRLQDVFKPKLFDMTVECAKHVGGYEKYSKTYRAPSLPAHLGTSLKQVCELFTRLVLKEDEALRISDKEEALRDINRFRELINTQWTTEISSLAFKDLNEKQWEKPAMLPLTRDITKFKDYVTNVANKAMTCLTLNPTDRKEMKKLIQASLILTILFNRKRIGDVQYTKLSTYINYWKPVNQEECEKALSQSEKILTKYYKRIVTGGKGSRPIAILFPQTLQTYIDFFVKIRQEHHLVPENNPYLFGCPGTSKWTRGDVIIRKFAQEADLEFPKQISSNRLRKQIATVMQILNLSKEESEQFAHFMGHTEKTHNEFYKLPQDVYQTAKISKLLMLMEKGVDKYKGKSLNEININPMSEFAEEESDNEDNDFLDANESDCTAFQAIPEEESRPVSKKKISGRTFWTSEQALLVKKHFKSHISTKKAPKKNECMQLIGKYPEIFHDKDWVRVKTFVYNIYRNK</sequence>
<keyword evidence="4" id="KW-1185">Reference proteome</keyword>
<dbReference type="Proteomes" id="UP001152888">
    <property type="component" value="Unassembled WGS sequence"/>
</dbReference>
<dbReference type="EMBL" id="CAKOFQ010007775">
    <property type="protein sequence ID" value="CAH2007959.1"/>
    <property type="molecule type" value="Genomic_DNA"/>
</dbReference>
<accession>A0A9P0M9L0</accession>
<evidence type="ECO:0000313" key="3">
    <source>
        <dbReference type="EMBL" id="CAH2007959.1"/>
    </source>
</evidence>
<comment type="caution">
    <text evidence="3">The sequence shown here is derived from an EMBL/GenBank/DDBJ whole genome shotgun (WGS) entry which is preliminary data.</text>
</comment>
<evidence type="ECO:0000313" key="4">
    <source>
        <dbReference type="Proteomes" id="UP001152888"/>
    </source>
</evidence>
<dbReference type="AlphaFoldDB" id="A0A9P0M9L0"/>
<dbReference type="OrthoDB" id="6764596at2759"/>
<protein>
    <submittedName>
        <fullName evidence="3">Uncharacterized protein</fullName>
    </submittedName>
</protein>
<gene>
    <name evidence="3" type="ORF">ACAOBT_LOCUS29926</name>
</gene>
<dbReference type="PANTHER" id="PTHR33480">
    <property type="entry name" value="SET DOMAIN-CONTAINING PROTEIN-RELATED"/>
    <property type="match status" value="1"/>
</dbReference>
<dbReference type="PANTHER" id="PTHR33480:SF1">
    <property type="entry name" value="TYR RECOMBINASE DOMAIN-CONTAINING PROTEIN"/>
    <property type="match status" value="1"/>
</dbReference>
<evidence type="ECO:0000256" key="1">
    <source>
        <dbReference type="SAM" id="Coils"/>
    </source>
</evidence>
<feature type="coiled-coil region" evidence="1">
    <location>
        <begin position="87"/>
        <end position="122"/>
    </location>
</feature>
<reference evidence="3" key="1">
    <citation type="submission" date="2022-03" db="EMBL/GenBank/DDBJ databases">
        <authorList>
            <person name="Sayadi A."/>
        </authorList>
    </citation>
    <scope>NUCLEOTIDE SEQUENCE</scope>
</reference>
<feature type="region of interest" description="Disordered" evidence="2">
    <location>
        <begin position="1"/>
        <end position="74"/>
    </location>
</feature>
<name>A0A9P0M9L0_ACAOB</name>
<keyword evidence="1" id="KW-0175">Coiled coil</keyword>
<evidence type="ECO:0000256" key="2">
    <source>
        <dbReference type="SAM" id="MobiDB-lite"/>
    </source>
</evidence>
<feature type="compositionally biased region" description="Basic and acidic residues" evidence="2">
    <location>
        <begin position="1"/>
        <end position="16"/>
    </location>
</feature>
<proteinExistence type="predicted"/>
<organism evidence="3 4">
    <name type="scientific">Acanthoscelides obtectus</name>
    <name type="common">Bean weevil</name>
    <name type="synonym">Bruchus obtectus</name>
    <dbReference type="NCBI Taxonomy" id="200917"/>
    <lineage>
        <taxon>Eukaryota</taxon>
        <taxon>Metazoa</taxon>
        <taxon>Ecdysozoa</taxon>
        <taxon>Arthropoda</taxon>
        <taxon>Hexapoda</taxon>
        <taxon>Insecta</taxon>
        <taxon>Pterygota</taxon>
        <taxon>Neoptera</taxon>
        <taxon>Endopterygota</taxon>
        <taxon>Coleoptera</taxon>
        <taxon>Polyphaga</taxon>
        <taxon>Cucujiformia</taxon>
        <taxon>Chrysomeloidea</taxon>
        <taxon>Chrysomelidae</taxon>
        <taxon>Bruchinae</taxon>
        <taxon>Bruchini</taxon>
        <taxon>Acanthoscelides</taxon>
    </lineage>
</organism>